<reference evidence="1 2" key="1">
    <citation type="submission" date="2021-06" db="EMBL/GenBank/DDBJ databases">
        <title>Caerostris extrusa draft genome.</title>
        <authorList>
            <person name="Kono N."/>
            <person name="Arakawa K."/>
        </authorList>
    </citation>
    <scope>NUCLEOTIDE SEQUENCE [LARGE SCALE GENOMIC DNA]</scope>
</reference>
<proteinExistence type="predicted"/>
<keyword evidence="2" id="KW-1185">Reference proteome</keyword>
<comment type="caution">
    <text evidence="1">The sequence shown here is derived from an EMBL/GenBank/DDBJ whole genome shotgun (WGS) entry which is preliminary data.</text>
</comment>
<organism evidence="1 2">
    <name type="scientific">Caerostris extrusa</name>
    <name type="common">Bark spider</name>
    <name type="synonym">Caerostris bankana</name>
    <dbReference type="NCBI Taxonomy" id="172846"/>
    <lineage>
        <taxon>Eukaryota</taxon>
        <taxon>Metazoa</taxon>
        <taxon>Ecdysozoa</taxon>
        <taxon>Arthropoda</taxon>
        <taxon>Chelicerata</taxon>
        <taxon>Arachnida</taxon>
        <taxon>Araneae</taxon>
        <taxon>Araneomorphae</taxon>
        <taxon>Entelegynae</taxon>
        <taxon>Araneoidea</taxon>
        <taxon>Araneidae</taxon>
        <taxon>Caerostris</taxon>
    </lineage>
</organism>
<sequence length="109" mass="12018">MNGKAGGAFVTYSNSTELYSKSFRLSDNATVYSAELSAIKLAINEPEIMDIKHLLANHEGAIRLFWIKAAGMLVFSGNERADEYAKQATTKDTIDIEVDLSKSAKKRTK</sequence>
<evidence type="ECO:0000313" key="1">
    <source>
        <dbReference type="EMBL" id="GIY67536.1"/>
    </source>
</evidence>
<name>A0AAV4VB06_CAEEX</name>
<protein>
    <recommendedName>
        <fullName evidence="3">RNase H type-1 domain-containing protein</fullName>
    </recommendedName>
</protein>
<accession>A0AAV4VB06</accession>
<gene>
    <name evidence="1" type="ORF">CEXT_526971</name>
</gene>
<evidence type="ECO:0008006" key="3">
    <source>
        <dbReference type="Google" id="ProtNLM"/>
    </source>
</evidence>
<dbReference type="SUPFAM" id="SSF53098">
    <property type="entry name" value="Ribonuclease H-like"/>
    <property type="match status" value="1"/>
</dbReference>
<dbReference type="Proteomes" id="UP001054945">
    <property type="component" value="Unassembled WGS sequence"/>
</dbReference>
<dbReference type="InterPro" id="IPR012337">
    <property type="entry name" value="RNaseH-like_sf"/>
</dbReference>
<dbReference type="AlphaFoldDB" id="A0AAV4VB06"/>
<evidence type="ECO:0000313" key="2">
    <source>
        <dbReference type="Proteomes" id="UP001054945"/>
    </source>
</evidence>
<dbReference type="EMBL" id="BPLR01014252">
    <property type="protein sequence ID" value="GIY67536.1"/>
    <property type="molecule type" value="Genomic_DNA"/>
</dbReference>